<evidence type="ECO:0000256" key="7">
    <source>
        <dbReference type="SAM" id="Phobius"/>
    </source>
</evidence>
<protein>
    <submittedName>
        <fullName evidence="8">Na(+) H(+) antiporter subunit G</fullName>
    </submittedName>
</protein>
<evidence type="ECO:0000256" key="4">
    <source>
        <dbReference type="ARBA" id="ARBA00022692"/>
    </source>
</evidence>
<evidence type="ECO:0000313" key="9">
    <source>
        <dbReference type="Proteomes" id="UP000254047"/>
    </source>
</evidence>
<dbReference type="GO" id="GO:0015385">
    <property type="term" value="F:sodium:proton antiporter activity"/>
    <property type="evidence" value="ECO:0007669"/>
    <property type="project" value="TreeGrafter"/>
</dbReference>
<feature type="transmembrane region" description="Helical" evidence="7">
    <location>
        <begin position="43"/>
        <end position="63"/>
    </location>
</feature>
<dbReference type="NCBIfam" id="TIGR01300">
    <property type="entry name" value="CPA3_mnhG_phaG"/>
    <property type="match status" value="1"/>
</dbReference>
<dbReference type="PANTHER" id="PTHR34703">
    <property type="entry name" value="ANTIPORTER SUBUNIT MNHG2-RELATED"/>
    <property type="match status" value="1"/>
</dbReference>
<feature type="transmembrane region" description="Helical" evidence="7">
    <location>
        <begin position="69"/>
        <end position="92"/>
    </location>
</feature>
<dbReference type="AlphaFoldDB" id="A0A380G3D6"/>
<evidence type="ECO:0000256" key="3">
    <source>
        <dbReference type="ARBA" id="ARBA00022449"/>
    </source>
</evidence>
<feature type="coiled-coil region" evidence="6">
    <location>
        <begin position="144"/>
        <end position="171"/>
    </location>
</feature>
<dbReference type="OrthoDB" id="9806575at2"/>
<keyword evidence="6" id="KW-0175">Coiled coil</keyword>
<dbReference type="GeneID" id="48902940"/>
<accession>A0A5F1B1K8</accession>
<evidence type="ECO:0000313" key="8">
    <source>
        <dbReference type="EMBL" id="SUM44986.1"/>
    </source>
</evidence>
<dbReference type="Proteomes" id="UP000254047">
    <property type="component" value="Unassembled WGS sequence"/>
</dbReference>
<dbReference type="Pfam" id="PF03334">
    <property type="entry name" value="PhaG_MnhG_YufB"/>
    <property type="match status" value="1"/>
</dbReference>
<dbReference type="EMBL" id="UHDO01000001">
    <property type="protein sequence ID" value="SUM44986.1"/>
    <property type="molecule type" value="Genomic_DNA"/>
</dbReference>
<comment type="similarity">
    <text evidence="2">Belongs to the CPA3 antiporters (TC 2.A.63) subunit G family.</text>
</comment>
<evidence type="ECO:0000256" key="5">
    <source>
        <dbReference type="ARBA" id="ARBA00022989"/>
    </source>
</evidence>
<proteinExistence type="inferred from homology"/>
<gene>
    <name evidence="8" type="primary">mrpG</name>
    <name evidence="8" type="ORF">NCTC13830_02377</name>
</gene>
<comment type="subcellular location">
    <subcellularLocation>
        <location evidence="1">Cell membrane</location>
        <topology evidence="1">Multi-pass membrane protein</topology>
    </subcellularLocation>
</comment>
<keyword evidence="4 7" id="KW-0812">Transmembrane</keyword>
<keyword evidence="7" id="KW-0472">Membrane</keyword>
<dbReference type="InterPro" id="IPR005133">
    <property type="entry name" value="PhaG_MnhG_YufB"/>
</dbReference>
<evidence type="ECO:0000256" key="1">
    <source>
        <dbReference type="ARBA" id="ARBA00004651"/>
    </source>
</evidence>
<dbReference type="GO" id="GO:0005886">
    <property type="term" value="C:plasma membrane"/>
    <property type="evidence" value="ECO:0007669"/>
    <property type="project" value="UniProtKB-SubCell"/>
</dbReference>
<name>A0A380G3D6_9STAP</name>
<dbReference type="RefSeq" id="WP_103299088.1">
    <property type="nucleotide sequence ID" value="NZ_JALCXZ010000001.1"/>
</dbReference>
<dbReference type="PANTHER" id="PTHR34703:SF1">
    <property type="entry name" value="ANTIPORTER SUBUNIT MNHG2-RELATED"/>
    <property type="match status" value="1"/>
</dbReference>
<accession>A0A380G3D6</accession>
<evidence type="ECO:0000256" key="2">
    <source>
        <dbReference type="ARBA" id="ARBA00008404"/>
    </source>
</evidence>
<keyword evidence="5 7" id="KW-1133">Transmembrane helix</keyword>
<reference evidence="8 9" key="1">
    <citation type="submission" date="2018-06" db="EMBL/GenBank/DDBJ databases">
        <authorList>
            <consortium name="Pathogen Informatics"/>
            <person name="Doyle S."/>
        </authorList>
    </citation>
    <scope>NUCLEOTIDE SEQUENCE [LARGE SCALE GENOMIC DNA]</scope>
    <source>
        <strain evidence="8 9">NCTC13830</strain>
    </source>
</reference>
<dbReference type="NCBIfam" id="NF009314">
    <property type="entry name" value="PRK12674.1-2"/>
    <property type="match status" value="1"/>
</dbReference>
<evidence type="ECO:0000256" key="6">
    <source>
        <dbReference type="SAM" id="Coils"/>
    </source>
</evidence>
<dbReference type="NCBIfam" id="NF009236">
    <property type="entry name" value="PRK12586.1"/>
    <property type="match status" value="1"/>
</dbReference>
<keyword evidence="3" id="KW-0050">Antiport</keyword>
<organism evidence="8 9">
    <name type="scientific">Staphylococcus petrasii</name>
    <dbReference type="NCBI Taxonomy" id="1276936"/>
    <lineage>
        <taxon>Bacteria</taxon>
        <taxon>Bacillati</taxon>
        <taxon>Bacillota</taxon>
        <taxon>Bacilli</taxon>
        <taxon>Bacillales</taxon>
        <taxon>Staphylococcaceae</taxon>
        <taxon>Staphylococcus</taxon>
    </lineage>
</organism>
<sequence>MEQINEIVELIAAILIFLGSIIAVISAIGIVKFQDVFLRSHASTKSSTLSVLLTLIGVLIYFIHSQSFFSVRLLLSIVFINLTSPVGMHLVARAAYRTGAYMYRKDDVPRESAILLSSNEFNTKEELESRAKRREEQREQIYYDMKKQREIEDEEARKEQIEENKKFIEEAEKDLED</sequence>
<keyword evidence="3" id="KW-0813">Transport</keyword>
<feature type="transmembrane region" description="Helical" evidence="7">
    <location>
        <begin position="12"/>
        <end position="31"/>
    </location>
</feature>